<dbReference type="InterPro" id="IPR027417">
    <property type="entry name" value="P-loop_NTPase"/>
</dbReference>
<dbReference type="Gene3D" id="3.30.420.240">
    <property type="match status" value="1"/>
</dbReference>
<dbReference type="Proteomes" id="UP000245059">
    <property type="component" value="Unassembled WGS sequence"/>
</dbReference>
<evidence type="ECO:0000313" key="2">
    <source>
        <dbReference type="EMBL" id="PWD90168.1"/>
    </source>
</evidence>
<protein>
    <recommendedName>
        <fullName evidence="5">Terminase large subunit gp17-like C-terminal domain-containing protein</fullName>
    </recommendedName>
</protein>
<evidence type="ECO:0000313" key="1">
    <source>
        <dbReference type="EMBL" id="PWD86206.1"/>
    </source>
</evidence>
<dbReference type="OrthoDB" id="378710at2"/>
<organism evidence="1 3">
    <name type="scientific">Ignatzschineria cameli</name>
    <dbReference type="NCBI Taxonomy" id="2182793"/>
    <lineage>
        <taxon>Bacteria</taxon>
        <taxon>Pseudomonadati</taxon>
        <taxon>Pseudomonadota</taxon>
        <taxon>Gammaproteobacteria</taxon>
        <taxon>Cardiobacteriales</taxon>
        <taxon>Ignatzschineriaceae</taxon>
        <taxon>Ignatzschineria</taxon>
    </lineage>
</organism>
<dbReference type="EMBL" id="QEWW01000003">
    <property type="protein sequence ID" value="PWD86206.1"/>
    <property type="molecule type" value="Genomic_DNA"/>
</dbReference>
<proteinExistence type="predicted"/>
<evidence type="ECO:0000313" key="4">
    <source>
        <dbReference type="Proteomes" id="UP000245217"/>
    </source>
</evidence>
<comment type="caution">
    <text evidence="1">The sequence shown here is derived from an EMBL/GenBank/DDBJ whole genome shotgun (WGS) entry which is preliminary data.</text>
</comment>
<dbReference type="AlphaFoldDB" id="A0A2U2AQN9"/>
<evidence type="ECO:0008006" key="5">
    <source>
        <dbReference type="Google" id="ProtNLM"/>
    </source>
</evidence>
<keyword evidence="4" id="KW-1185">Reference proteome</keyword>
<dbReference type="Proteomes" id="UP000245217">
    <property type="component" value="Unassembled WGS sequence"/>
</dbReference>
<dbReference type="EMBL" id="QEWV01000010">
    <property type="protein sequence ID" value="PWD90168.1"/>
    <property type="molecule type" value="Genomic_DNA"/>
</dbReference>
<dbReference type="RefSeq" id="WP_109202164.1">
    <property type="nucleotide sequence ID" value="NZ_QEWS01000011.1"/>
</dbReference>
<accession>A0A2U2AQN9</accession>
<gene>
    <name evidence="1" type="ORF">DC077_05555</name>
    <name evidence="2" type="ORF">DC078_08755</name>
</gene>
<sequence>MKDKDFIRSIEELANSLREQIEAEVDGFDIDEVAKTERIKKVFNKETGYRFFLETYFPHVIRDDSRAELHLWLFDEIPKIVLSEESTNLGVAAPRGEAKTTYITHIFNLWTVVTGYKHFNVIISDTFEQASMFLELTKADLLFNPRLRSDFPEVTGKGSTWRIGQIITRNNVKIQSLGMGENIRGLRHGSYRPELVFIDDLENDDNVRKKEQRDKGEAYIDSAVKGLAEVGAKFDMIFAGTILHYDSVLMRKLRNAFWVSKIFKSIIQFPDNLKLWEEWEAMQPHGIIDNDLKRENAEKARQFYLDNKKEMDKGAILSWSRRSLYSMMQYRAESPEQFNREQLNEATNKDATFNESIQYWSELPPKERLVYFGAVDPAMGIRSTNCPSVILIGAKDRKEGKVYIISADIQRRVPDKLLNDIIEHQRIYKTIGFGFESVLFQEYLRTQLVKISAKKGVPVPAIPVTQKDDKILRIQSIQPHMMNGLILIHQSQKTLINQLLHFPDGDIDGPDTIEMLWRIATKFSQEWEYEPVDNNYKIDPDDDNAWFGR</sequence>
<name>A0A2U2AQN9_9GAMM</name>
<dbReference type="InterPro" id="IPR006517">
    <property type="entry name" value="Phage_terminase_lsu-like_C"/>
</dbReference>
<dbReference type="NCBIfam" id="TIGR01630">
    <property type="entry name" value="psiM2_ORF9"/>
    <property type="match status" value="1"/>
</dbReference>
<dbReference type="Gene3D" id="3.40.50.300">
    <property type="entry name" value="P-loop containing nucleotide triphosphate hydrolases"/>
    <property type="match status" value="1"/>
</dbReference>
<reference evidence="3 4" key="2">
    <citation type="submission" date="2018-05" db="EMBL/GenBank/DDBJ databases">
        <title>Ignatzschineria dubaiensis sp. nov., isolated from necrotic foot tissues of dromedaries (Camelus dromedarius) and associated maggots in Dubai, United Arab Emirates.</title>
        <authorList>
            <person name="Tsang C.C."/>
            <person name="Tang J.Y.M."/>
            <person name="Fong J.Y.H."/>
            <person name="Kinne J."/>
            <person name="Lee H.H."/>
            <person name="Joseph M."/>
            <person name="Jose S."/>
            <person name="Schuster R.K."/>
            <person name="Tang Y."/>
            <person name="Sivakumar S."/>
            <person name="Chen J.H.K."/>
            <person name="Teng J.L.L."/>
            <person name="Lau S.K.P."/>
            <person name="Wernery U."/>
            <person name="Woo P.C.Y."/>
        </authorList>
    </citation>
    <scope>NUCLEOTIDE SEQUENCE [LARGE SCALE GENOMIC DNA]</scope>
    <source>
        <strain evidence="3">UAE-HKU57</strain>
        <strain evidence="4">UAE-HKU58</strain>
    </source>
</reference>
<evidence type="ECO:0000313" key="3">
    <source>
        <dbReference type="Proteomes" id="UP000245059"/>
    </source>
</evidence>
<reference evidence="1" key="1">
    <citation type="journal article" date="2018" name="Genome Announc.">
        <title>Ignatzschineria cameli sp. nov., isolated from necrotic foot tissue of dromedaries (Camelus dromedarius) and associated maggots (Wohlfahrtia species) in Dubai.</title>
        <authorList>
            <person name="Tsang C.C."/>
            <person name="Tang J.Y."/>
            <person name="Fong J.Y."/>
            <person name="Kinne J."/>
            <person name="Lee H.H."/>
            <person name="Joseph M."/>
            <person name="Jose S."/>
            <person name="Schuster R.K."/>
            <person name="Tang Y."/>
            <person name="Sivakumar S."/>
            <person name="Chen J.H."/>
            <person name="Teng J.L."/>
            <person name="Lau S.K."/>
            <person name="Wernery U."/>
            <person name="Woo P.C."/>
        </authorList>
    </citation>
    <scope>NUCLEOTIDE SEQUENCE</scope>
    <source>
        <strain evidence="1">UAE-HKU57</strain>
        <strain evidence="2">UAE-HKU58</strain>
    </source>
</reference>